<dbReference type="GO" id="GO:0016491">
    <property type="term" value="F:oxidoreductase activity"/>
    <property type="evidence" value="ECO:0007669"/>
    <property type="project" value="InterPro"/>
</dbReference>
<dbReference type="PANTHER" id="PTHR43827:SF14">
    <property type="entry name" value="NADP-DEPENDENT OXIDOREDUCTASE DOMAIN-CONTAINING PROTEIN"/>
    <property type="match status" value="1"/>
</dbReference>
<dbReference type="SUPFAM" id="SSF51430">
    <property type="entry name" value="NAD(P)-linked oxidoreductase"/>
    <property type="match status" value="1"/>
</dbReference>
<dbReference type="AlphaFoldDB" id="A0A3L5TRL6"/>
<protein>
    <recommendedName>
        <fullName evidence="1">NADP-dependent oxidoreductase domain-containing protein</fullName>
    </recommendedName>
</protein>
<dbReference type="InterPro" id="IPR023210">
    <property type="entry name" value="NADP_OxRdtase_dom"/>
</dbReference>
<evidence type="ECO:0000313" key="2">
    <source>
        <dbReference type="EMBL" id="OPL28211.1"/>
    </source>
</evidence>
<feature type="domain" description="NADP-dependent oxidoreductase" evidence="1">
    <location>
        <begin position="26"/>
        <end position="165"/>
    </location>
</feature>
<reference evidence="2 3" key="1">
    <citation type="journal article" date="2016" name="PLoS ONE">
        <title>A First Insight into the Genome of the Filter-Feeder Mussel Mytilus galloprovincialis.</title>
        <authorList>
            <person name="Murgarella M."/>
            <person name="Puiu D."/>
            <person name="Novoa B."/>
            <person name="Figueras A."/>
            <person name="Posada D."/>
            <person name="Canchaya C."/>
        </authorList>
    </citation>
    <scope>NUCLEOTIDE SEQUENCE [LARGE SCALE GENOMIC DNA]</scope>
    <source>
        <tissue evidence="2">Muscle</tissue>
    </source>
</reference>
<comment type="caution">
    <text evidence="2">The sequence shown here is derived from an EMBL/GenBank/DDBJ whole genome shotgun (WGS) entry which is preliminary data.</text>
</comment>
<dbReference type="InterPro" id="IPR020471">
    <property type="entry name" value="AKR"/>
</dbReference>
<dbReference type="EMBL" id="KV588412">
    <property type="protein sequence ID" value="OPL28211.1"/>
    <property type="molecule type" value="Genomic_DNA"/>
</dbReference>
<dbReference type="PANTHER" id="PTHR43827">
    <property type="entry name" value="2,5-DIKETO-D-GLUCONIC ACID REDUCTASE"/>
    <property type="match status" value="1"/>
</dbReference>
<proteinExistence type="predicted"/>
<gene>
    <name evidence="2" type="ORF">AM593_07803</name>
</gene>
<evidence type="ECO:0000259" key="1">
    <source>
        <dbReference type="Pfam" id="PF00248"/>
    </source>
</evidence>
<dbReference type="InterPro" id="IPR018170">
    <property type="entry name" value="Aldo/ket_reductase_CS"/>
</dbReference>
<dbReference type="Gene3D" id="3.20.20.100">
    <property type="entry name" value="NADP-dependent oxidoreductase domain"/>
    <property type="match status" value="1"/>
</dbReference>
<dbReference type="PRINTS" id="PR00069">
    <property type="entry name" value="ALDKETRDTASE"/>
</dbReference>
<accession>A0A3L5TRL6</accession>
<name>A0A3L5TRL6_MYTGA</name>
<dbReference type="Pfam" id="PF00248">
    <property type="entry name" value="Aldo_ket_red"/>
    <property type="match status" value="1"/>
</dbReference>
<dbReference type="InterPro" id="IPR036812">
    <property type="entry name" value="NAD(P)_OxRdtase_dom_sf"/>
</dbReference>
<feature type="non-terminal residue" evidence="2">
    <location>
        <position position="1"/>
    </location>
</feature>
<sequence>MQKGAKKCNDHTKLGEYINGICDHVQLWKEMEDVVGKGLAVSIGVSNYNQEQIQNIRQICKIPPAVLQTECHAYLQVKDLVQFCQDEGIFITAFAPFGSPGLSNYKPCYKECGILKDDVILLRHLTQRGIGVIPKSSNAVRLAENINIFDFSLTDDDMEMITKLDKMGRIFSFPL</sequence>
<organism evidence="2 3">
    <name type="scientific">Mytilus galloprovincialis</name>
    <name type="common">Mediterranean mussel</name>
    <dbReference type="NCBI Taxonomy" id="29158"/>
    <lineage>
        <taxon>Eukaryota</taxon>
        <taxon>Metazoa</taxon>
        <taxon>Spiralia</taxon>
        <taxon>Lophotrochozoa</taxon>
        <taxon>Mollusca</taxon>
        <taxon>Bivalvia</taxon>
        <taxon>Autobranchia</taxon>
        <taxon>Pteriomorphia</taxon>
        <taxon>Mytilida</taxon>
        <taxon>Mytiloidea</taxon>
        <taxon>Mytilidae</taxon>
        <taxon>Mytilinae</taxon>
        <taxon>Mytilus</taxon>
    </lineage>
</organism>
<keyword evidence="3" id="KW-1185">Reference proteome</keyword>
<dbReference type="SMR" id="A0A3L5TRL6"/>
<evidence type="ECO:0000313" key="3">
    <source>
        <dbReference type="Proteomes" id="UP000266721"/>
    </source>
</evidence>
<dbReference type="PROSITE" id="PS00063">
    <property type="entry name" value="ALDOKETO_REDUCTASE_3"/>
    <property type="match status" value="1"/>
</dbReference>
<dbReference type="Proteomes" id="UP000266721">
    <property type="component" value="Unassembled WGS sequence"/>
</dbReference>